<sequence length="73" mass="8021">MSKHLRRHAQQKPFKCPICNLSRFGSPGALSQHLINVHNGNVDTDDDYDTLSDENEELNLVPGESNGGENTAS</sequence>
<dbReference type="Proteomes" id="UP000247702">
    <property type="component" value="Unassembled WGS sequence"/>
</dbReference>
<evidence type="ECO:0008006" key="3">
    <source>
        <dbReference type="Google" id="ProtNLM"/>
    </source>
</evidence>
<comment type="caution">
    <text evidence="1">The sequence shown here is derived from an EMBL/GenBank/DDBJ whole genome shotgun (WGS) entry which is preliminary data.</text>
</comment>
<dbReference type="EMBL" id="BEXD01003780">
    <property type="protein sequence ID" value="GBC01981.1"/>
    <property type="molecule type" value="Genomic_DNA"/>
</dbReference>
<gene>
    <name evidence="1" type="ORF">RclHR1_04400004</name>
</gene>
<dbReference type="InterPro" id="IPR036236">
    <property type="entry name" value="Znf_C2H2_sf"/>
</dbReference>
<dbReference type="SUPFAM" id="SSF57667">
    <property type="entry name" value="beta-beta-alpha zinc fingers"/>
    <property type="match status" value="1"/>
</dbReference>
<evidence type="ECO:0000313" key="2">
    <source>
        <dbReference type="Proteomes" id="UP000247702"/>
    </source>
</evidence>
<organism evidence="1 2">
    <name type="scientific">Rhizophagus clarus</name>
    <dbReference type="NCBI Taxonomy" id="94130"/>
    <lineage>
        <taxon>Eukaryota</taxon>
        <taxon>Fungi</taxon>
        <taxon>Fungi incertae sedis</taxon>
        <taxon>Mucoromycota</taxon>
        <taxon>Glomeromycotina</taxon>
        <taxon>Glomeromycetes</taxon>
        <taxon>Glomerales</taxon>
        <taxon>Glomeraceae</taxon>
        <taxon>Rhizophagus</taxon>
    </lineage>
</organism>
<dbReference type="AlphaFoldDB" id="A0A2Z6RIS8"/>
<proteinExistence type="predicted"/>
<accession>A0A2Z6RIS8</accession>
<evidence type="ECO:0000313" key="1">
    <source>
        <dbReference type="EMBL" id="GBC01981.1"/>
    </source>
</evidence>
<keyword evidence="2" id="KW-1185">Reference proteome</keyword>
<protein>
    <recommendedName>
        <fullName evidence="3">C2H2-type domain-containing protein</fullName>
    </recommendedName>
</protein>
<reference evidence="1 2" key="1">
    <citation type="submission" date="2017-11" db="EMBL/GenBank/DDBJ databases">
        <title>The genome of Rhizophagus clarus HR1 reveals common genetic basis of auxotrophy among arbuscular mycorrhizal fungi.</title>
        <authorList>
            <person name="Kobayashi Y."/>
        </authorList>
    </citation>
    <scope>NUCLEOTIDE SEQUENCE [LARGE SCALE GENOMIC DNA]</scope>
    <source>
        <strain evidence="1 2">HR1</strain>
    </source>
</reference>
<name>A0A2Z6RIS8_9GLOM</name>
<dbReference type="Gene3D" id="3.30.160.60">
    <property type="entry name" value="Classic Zinc Finger"/>
    <property type="match status" value="1"/>
</dbReference>